<dbReference type="AlphaFoldDB" id="A0A5B7E8X7"/>
<sequence length="169" mass="18486">MYHKAFVTQPFNTRHNFKLRAREFRSWPLGGSSEAGFKKQVVVYVGTDNLHSNLLLTYQPSYNSIHKDSLLLAGGDCQQIPSASFPRTLLHPLCLRRSVALWRLTPPGRPPGTAKGTNFAAYGFTPTGLSSSGTHGHLDLLGCSVMCTVFSDAYVLCSDALSASDTHKQ</sequence>
<evidence type="ECO:0000313" key="2">
    <source>
        <dbReference type="Proteomes" id="UP000324222"/>
    </source>
</evidence>
<accession>A0A5B7E8X7</accession>
<keyword evidence="2" id="KW-1185">Reference proteome</keyword>
<proteinExistence type="predicted"/>
<gene>
    <name evidence="1" type="ORF">E2C01_023068</name>
</gene>
<comment type="caution">
    <text evidence="1">The sequence shown here is derived from an EMBL/GenBank/DDBJ whole genome shotgun (WGS) entry which is preliminary data.</text>
</comment>
<name>A0A5B7E8X7_PORTR</name>
<protein>
    <submittedName>
        <fullName evidence="1">Uncharacterized protein</fullName>
    </submittedName>
</protein>
<organism evidence="1 2">
    <name type="scientific">Portunus trituberculatus</name>
    <name type="common">Swimming crab</name>
    <name type="synonym">Neptunus trituberculatus</name>
    <dbReference type="NCBI Taxonomy" id="210409"/>
    <lineage>
        <taxon>Eukaryota</taxon>
        <taxon>Metazoa</taxon>
        <taxon>Ecdysozoa</taxon>
        <taxon>Arthropoda</taxon>
        <taxon>Crustacea</taxon>
        <taxon>Multicrustacea</taxon>
        <taxon>Malacostraca</taxon>
        <taxon>Eumalacostraca</taxon>
        <taxon>Eucarida</taxon>
        <taxon>Decapoda</taxon>
        <taxon>Pleocyemata</taxon>
        <taxon>Brachyura</taxon>
        <taxon>Eubrachyura</taxon>
        <taxon>Portunoidea</taxon>
        <taxon>Portunidae</taxon>
        <taxon>Portuninae</taxon>
        <taxon>Portunus</taxon>
    </lineage>
</organism>
<dbReference type="EMBL" id="VSRR010002140">
    <property type="protein sequence ID" value="MPC29817.1"/>
    <property type="molecule type" value="Genomic_DNA"/>
</dbReference>
<reference evidence="1 2" key="1">
    <citation type="submission" date="2019-05" db="EMBL/GenBank/DDBJ databases">
        <title>Another draft genome of Portunus trituberculatus and its Hox gene families provides insights of decapod evolution.</title>
        <authorList>
            <person name="Jeong J.-H."/>
            <person name="Song I."/>
            <person name="Kim S."/>
            <person name="Choi T."/>
            <person name="Kim D."/>
            <person name="Ryu S."/>
            <person name="Kim W."/>
        </authorList>
    </citation>
    <scope>NUCLEOTIDE SEQUENCE [LARGE SCALE GENOMIC DNA]</scope>
    <source>
        <tissue evidence="1">Muscle</tissue>
    </source>
</reference>
<dbReference type="Proteomes" id="UP000324222">
    <property type="component" value="Unassembled WGS sequence"/>
</dbReference>
<evidence type="ECO:0000313" key="1">
    <source>
        <dbReference type="EMBL" id="MPC29817.1"/>
    </source>
</evidence>